<reference evidence="2" key="2">
    <citation type="submission" date="2013-04" db="EMBL/GenBank/DDBJ databases">
        <title>Bisphenol A degrading Sphingobium sp. strain BiD32.</title>
        <authorList>
            <person name="Nielsen J.L."/>
            <person name="Zhou N.A."/>
            <person name="Kjeldal H."/>
        </authorList>
    </citation>
    <scope>NUCLEOTIDE SEQUENCE [LARGE SCALE GENOMIC DNA]</scope>
    <source>
        <strain evidence="2">BiD32</strain>
    </source>
</reference>
<sequence length="41" mass="4810">MFLDFEPGDYTVGIERIDERLRISITRAIAFENMVTEPIHI</sequence>
<name>N1MIQ2_9SPHN</name>
<comment type="caution">
    <text evidence="1">The sequence shown here is derived from an EMBL/GenBank/DDBJ whole genome shotgun (WGS) entry which is preliminary data.</text>
</comment>
<gene>
    <name evidence="1" type="ORF">EBBID32_14440</name>
</gene>
<organism evidence="1 2">
    <name type="scientific">Sphingobium indicum BiD32</name>
    <dbReference type="NCBI Taxonomy" id="1301087"/>
    <lineage>
        <taxon>Bacteria</taxon>
        <taxon>Pseudomonadati</taxon>
        <taxon>Pseudomonadota</taxon>
        <taxon>Alphaproteobacteria</taxon>
        <taxon>Sphingomonadales</taxon>
        <taxon>Sphingomonadaceae</taxon>
        <taxon>Sphingobium</taxon>
    </lineage>
</organism>
<proteinExistence type="predicted"/>
<protein>
    <submittedName>
        <fullName evidence="1">Uncharacterized protein</fullName>
    </submittedName>
</protein>
<dbReference type="EMBL" id="CAVK010000064">
    <property type="protein sequence ID" value="CCW17105.1"/>
    <property type="molecule type" value="Genomic_DNA"/>
</dbReference>
<evidence type="ECO:0000313" key="2">
    <source>
        <dbReference type="Proteomes" id="UP000013201"/>
    </source>
</evidence>
<dbReference type="AlphaFoldDB" id="N1MIQ2"/>
<evidence type="ECO:0000313" key="1">
    <source>
        <dbReference type="EMBL" id="CCW17105.1"/>
    </source>
</evidence>
<dbReference type="Proteomes" id="UP000013201">
    <property type="component" value="Unassembled WGS sequence"/>
</dbReference>
<accession>N1MIQ2</accession>
<keyword evidence="2" id="KW-1185">Reference proteome</keyword>
<reference evidence="1 2" key="1">
    <citation type="submission" date="2013-03" db="EMBL/GenBank/DDBJ databases">
        <authorList>
            <person name="Le V."/>
        </authorList>
    </citation>
    <scope>NUCLEOTIDE SEQUENCE [LARGE SCALE GENOMIC DNA]</scope>
    <source>
        <strain evidence="1 2">BiD32</strain>
    </source>
</reference>